<name>A0A8B7N0Q5_HYAAZ</name>
<evidence type="ECO:0000259" key="4">
    <source>
        <dbReference type="PROSITE" id="PS50869"/>
    </source>
</evidence>
<dbReference type="AlphaFoldDB" id="A0A8B7N0Q5"/>
<dbReference type="KEGG" id="hazt:108664932"/>
<sequence>MFRVFIIAALVAAASAAGKCKDLKVTLGLPGSDANTTINYSVCPEANVITSQVVGNEYFQGATSYEDYDTGYGATRDAEKEECLVQKLTVSSLKEQAAELAKQSKQNVKTTGNVSLIKVPEDEPESEFGKRIANFCGNYPVYKVGTDNEETRVAPFEQENRQVTYTFTKCFILRCFFYYTCYTTTLTIPTGTTVTFFWFFG</sequence>
<feature type="transmembrane region" description="Helical" evidence="2">
    <location>
        <begin position="176"/>
        <end position="200"/>
    </location>
</feature>
<keyword evidence="2" id="KW-1133">Transmembrane helix</keyword>
<dbReference type="InterPro" id="IPR007084">
    <property type="entry name" value="BRICHOS_dom"/>
</dbReference>
<dbReference type="RefSeq" id="XP_018007120.1">
    <property type="nucleotide sequence ID" value="XM_018151631.2"/>
</dbReference>
<dbReference type="GeneID" id="108664932"/>
<keyword evidence="1" id="KW-1015">Disulfide bond</keyword>
<feature type="chain" id="PRO_5034528021" evidence="3">
    <location>
        <begin position="17"/>
        <end position="201"/>
    </location>
</feature>
<accession>A0A8B7N0Q5</accession>
<reference evidence="6" key="1">
    <citation type="submission" date="2025-08" db="UniProtKB">
        <authorList>
            <consortium name="RefSeq"/>
        </authorList>
    </citation>
    <scope>IDENTIFICATION</scope>
    <source>
        <tissue evidence="6">Whole organism</tissue>
    </source>
</reference>
<evidence type="ECO:0000313" key="5">
    <source>
        <dbReference type="Proteomes" id="UP000694843"/>
    </source>
</evidence>
<keyword evidence="5" id="KW-1185">Reference proteome</keyword>
<dbReference type="OrthoDB" id="6394845at2759"/>
<evidence type="ECO:0000256" key="3">
    <source>
        <dbReference type="SAM" id="SignalP"/>
    </source>
</evidence>
<feature type="domain" description="BRICHOS" evidence="4">
    <location>
        <begin position="56"/>
        <end position="144"/>
    </location>
</feature>
<gene>
    <name evidence="6" type="primary">LOC108664932</name>
</gene>
<feature type="signal peptide" evidence="3">
    <location>
        <begin position="1"/>
        <end position="16"/>
    </location>
</feature>
<dbReference type="Proteomes" id="UP000694843">
    <property type="component" value="Unplaced"/>
</dbReference>
<proteinExistence type="predicted"/>
<evidence type="ECO:0000256" key="1">
    <source>
        <dbReference type="ARBA" id="ARBA00023157"/>
    </source>
</evidence>
<dbReference type="PROSITE" id="PS50869">
    <property type="entry name" value="BRICHOS"/>
    <property type="match status" value="1"/>
</dbReference>
<organism evidence="5 6">
    <name type="scientific">Hyalella azteca</name>
    <name type="common">Amphipod</name>
    <dbReference type="NCBI Taxonomy" id="294128"/>
    <lineage>
        <taxon>Eukaryota</taxon>
        <taxon>Metazoa</taxon>
        <taxon>Ecdysozoa</taxon>
        <taxon>Arthropoda</taxon>
        <taxon>Crustacea</taxon>
        <taxon>Multicrustacea</taxon>
        <taxon>Malacostraca</taxon>
        <taxon>Eumalacostraca</taxon>
        <taxon>Peracarida</taxon>
        <taxon>Amphipoda</taxon>
        <taxon>Senticaudata</taxon>
        <taxon>Talitrida</taxon>
        <taxon>Talitroidea</taxon>
        <taxon>Hyalellidae</taxon>
        <taxon>Hyalella</taxon>
    </lineage>
</organism>
<keyword evidence="2" id="KW-0812">Transmembrane</keyword>
<keyword evidence="3" id="KW-0732">Signal</keyword>
<dbReference type="Pfam" id="PF04089">
    <property type="entry name" value="BRICHOS"/>
    <property type="match status" value="1"/>
</dbReference>
<evidence type="ECO:0000256" key="2">
    <source>
        <dbReference type="SAM" id="Phobius"/>
    </source>
</evidence>
<keyword evidence="2" id="KW-0472">Membrane</keyword>
<protein>
    <submittedName>
        <fullName evidence="6">Uncharacterized protein LOC108664932</fullName>
    </submittedName>
</protein>
<dbReference type="SMART" id="SM01039">
    <property type="entry name" value="BRICHOS"/>
    <property type="match status" value="1"/>
</dbReference>
<evidence type="ECO:0000313" key="6">
    <source>
        <dbReference type="RefSeq" id="XP_018007120.1"/>
    </source>
</evidence>